<keyword evidence="3 5" id="KW-0808">Transferase</keyword>
<dbReference type="RefSeq" id="WP_183319662.1">
    <property type="nucleotide sequence ID" value="NZ_JACHVQ010000001.1"/>
</dbReference>
<dbReference type="Pfam" id="PF01121">
    <property type="entry name" value="CoaE"/>
    <property type="match status" value="1"/>
</dbReference>
<keyword evidence="2 3" id="KW-0067">ATP-binding</keyword>
<dbReference type="NCBIfam" id="TIGR00152">
    <property type="entry name" value="dephospho-CoA kinase"/>
    <property type="match status" value="1"/>
</dbReference>
<keyword evidence="1 3" id="KW-0547">Nucleotide-binding</keyword>
<evidence type="ECO:0000256" key="4">
    <source>
        <dbReference type="NCBIfam" id="TIGR00152"/>
    </source>
</evidence>
<dbReference type="SUPFAM" id="SSF52540">
    <property type="entry name" value="P-loop containing nucleoside triphosphate hydrolases"/>
    <property type="match status" value="1"/>
</dbReference>
<dbReference type="CDD" id="cd02022">
    <property type="entry name" value="DPCK"/>
    <property type="match status" value="1"/>
</dbReference>
<dbReference type="GO" id="GO:0015937">
    <property type="term" value="P:coenzyme A biosynthetic process"/>
    <property type="evidence" value="ECO:0007669"/>
    <property type="project" value="UniProtKB-UniRule"/>
</dbReference>
<dbReference type="GO" id="GO:0004140">
    <property type="term" value="F:dephospho-CoA kinase activity"/>
    <property type="evidence" value="ECO:0007669"/>
    <property type="project" value="UniProtKB-UniRule"/>
</dbReference>
<keyword evidence="3 5" id="KW-0418">Kinase</keyword>
<comment type="pathway">
    <text evidence="3">Cofactor biosynthesis; coenzyme A biosynthesis; CoA from (R)-pantothenate: step 5/5.</text>
</comment>
<dbReference type="GO" id="GO:0005737">
    <property type="term" value="C:cytoplasm"/>
    <property type="evidence" value="ECO:0007669"/>
    <property type="project" value="UniProtKB-SubCell"/>
</dbReference>
<feature type="binding site" evidence="3">
    <location>
        <begin position="11"/>
        <end position="16"/>
    </location>
    <ligand>
        <name>ATP</name>
        <dbReference type="ChEBI" id="CHEBI:30616"/>
    </ligand>
</feature>
<dbReference type="InterPro" id="IPR027417">
    <property type="entry name" value="P-loop_NTPase"/>
</dbReference>
<keyword evidence="6" id="KW-1185">Reference proteome</keyword>
<comment type="similarity">
    <text evidence="3">Belongs to the CoaE family.</text>
</comment>
<keyword evidence="3" id="KW-0963">Cytoplasm</keyword>
<dbReference type="InterPro" id="IPR001977">
    <property type="entry name" value="Depp_CoAkinase"/>
</dbReference>
<comment type="function">
    <text evidence="3">Catalyzes the phosphorylation of the 3'-hydroxyl group of dephosphocoenzyme A to form coenzyme A.</text>
</comment>
<dbReference type="NCBIfam" id="NF002879">
    <property type="entry name" value="PRK03333.1"/>
    <property type="match status" value="1"/>
</dbReference>
<evidence type="ECO:0000256" key="3">
    <source>
        <dbReference type="HAMAP-Rule" id="MF_00376"/>
    </source>
</evidence>
<gene>
    <name evidence="3" type="primary">coaE</name>
    <name evidence="5" type="ORF">FHU39_001374</name>
</gene>
<comment type="catalytic activity">
    <reaction evidence="3">
        <text>3'-dephospho-CoA + ATP = ADP + CoA + H(+)</text>
        <dbReference type="Rhea" id="RHEA:18245"/>
        <dbReference type="ChEBI" id="CHEBI:15378"/>
        <dbReference type="ChEBI" id="CHEBI:30616"/>
        <dbReference type="ChEBI" id="CHEBI:57287"/>
        <dbReference type="ChEBI" id="CHEBI:57328"/>
        <dbReference type="ChEBI" id="CHEBI:456216"/>
        <dbReference type="EC" id="2.7.1.24"/>
    </reaction>
</comment>
<dbReference type="EC" id="2.7.1.24" evidence="3 4"/>
<dbReference type="PANTHER" id="PTHR10695:SF46">
    <property type="entry name" value="BIFUNCTIONAL COENZYME A SYNTHASE-RELATED"/>
    <property type="match status" value="1"/>
</dbReference>
<evidence type="ECO:0000256" key="1">
    <source>
        <dbReference type="ARBA" id="ARBA00022741"/>
    </source>
</evidence>
<evidence type="ECO:0000256" key="2">
    <source>
        <dbReference type="ARBA" id="ARBA00022840"/>
    </source>
</evidence>
<sequence>MLYVGLSGGIGSGKSTVSARLIELGAVVIDADLIARDVVAPDTPGLAAVVERFGPGLLSSDGALDRPALGAVVFADRSARRDLEAIIHPLVRDETARRRAAAPREAIVVHDVPLLVEGDLAADHHLTVIVDTAEHIRAARLGRDRGMTEQEAAARIGAQATDEQRYAVADVLLENNGTHDELLERVETLWRERLSPYNDNLLAGRGAQPGTRAVDGPAAARAVARVRRQLDFAGLGDHIGQLGTTGSDTIEVRLAPAPAVGDSLRRALLAAGFVGAPGATDFTACDPAAPLRLSLRDTAG</sequence>
<name>A0A839N0Y4_9MICO</name>
<dbReference type="HAMAP" id="MF_00376">
    <property type="entry name" value="Dephospho_CoA_kinase"/>
    <property type="match status" value="1"/>
</dbReference>
<organism evidence="5 6">
    <name type="scientific">Flexivirga oryzae</name>
    <dbReference type="NCBI Taxonomy" id="1794944"/>
    <lineage>
        <taxon>Bacteria</taxon>
        <taxon>Bacillati</taxon>
        <taxon>Actinomycetota</taxon>
        <taxon>Actinomycetes</taxon>
        <taxon>Micrococcales</taxon>
        <taxon>Dermacoccaceae</taxon>
        <taxon>Flexivirga</taxon>
    </lineage>
</organism>
<dbReference type="EMBL" id="JACHVQ010000001">
    <property type="protein sequence ID" value="MBB2891390.1"/>
    <property type="molecule type" value="Genomic_DNA"/>
</dbReference>
<evidence type="ECO:0000313" key="5">
    <source>
        <dbReference type="EMBL" id="MBB2891390.1"/>
    </source>
</evidence>
<keyword evidence="3" id="KW-0173">Coenzyme A biosynthesis</keyword>
<protein>
    <recommendedName>
        <fullName evidence="3 4">Dephospho-CoA kinase</fullName>
        <ecNumber evidence="3 4">2.7.1.24</ecNumber>
    </recommendedName>
    <alternativeName>
        <fullName evidence="3">Dephosphocoenzyme A kinase</fullName>
    </alternativeName>
</protein>
<dbReference type="GO" id="GO:0005524">
    <property type="term" value="F:ATP binding"/>
    <property type="evidence" value="ECO:0007669"/>
    <property type="project" value="UniProtKB-UniRule"/>
</dbReference>
<dbReference type="AlphaFoldDB" id="A0A839N0Y4"/>
<evidence type="ECO:0000313" key="6">
    <source>
        <dbReference type="Proteomes" id="UP000559182"/>
    </source>
</evidence>
<comment type="subcellular location">
    <subcellularLocation>
        <location evidence="3">Cytoplasm</location>
    </subcellularLocation>
</comment>
<dbReference type="UniPathway" id="UPA00241">
    <property type="reaction ID" value="UER00356"/>
</dbReference>
<dbReference type="Proteomes" id="UP000559182">
    <property type="component" value="Unassembled WGS sequence"/>
</dbReference>
<reference evidence="5 6" key="1">
    <citation type="submission" date="2020-08" db="EMBL/GenBank/DDBJ databases">
        <title>Sequencing the genomes of 1000 actinobacteria strains.</title>
        <authorList>
            <person name="Klenk H.-P."/>
        </authorList>
    </citation>
    <scope>NUCLEOTIDE SEQUENCE [LARGE SCALE GENOMIC DNA]</scope>
    <source>
        <strain evidence="5 6">DSM 105369</strain>
    </source>
</reference>
<dbReference type="PROSITE" id="PS51219">
    <property type="entry name" value="DPCK"/>
    <property type="match status" value="1"/>
</dbReference>
<dbReference type="PANTHER" id="PTHR10695">
    <property type="entry name" value="DEPHOSPHO-COA KINASE-RELATED"/>
    <property type="match status" value="1"/>
</dbReference>
<accession>A0A839N0Y4</accession>
<proteinExistence type="inferred from homology"/>
<dbReference type="Gene3D" id="3.40.50.300">
    <property type="entry name" value="P-loop containing nucleotide triphosphate hydrolases"/>
    <property type="match status" value="1"/>
</dbReference>
<comment type="caution">
    <text evidence="5">The sequence shown here is derived from an EMBL/GenBank/DDBJ whole genome shotgun (WGS) entry which is preliminary data.</text>
</comment>